<sequence length="111" mass="12156">MRDDCSVATSGDGSERGWTLLTNHGRILLLIARYPDSRIRDLAAAAGITERSIQMIVTDLEAAGYVARERVGRRNSYTINRAQPFRHPAESDHSIGELIDLFAEGPETGGT</sequence>
<gene>
    <name evidence="2" type="ORF">UFOPK2810_01547</name>
</gene>
<protein>
    <submittedName>
        <fullName evidence="2">Unannotated protein</fullName>
    </submittedName>
</protein>
<dbReference type="GO" id="GO:0003700">
    <property type="term" value="F:DNA-binding transcription factor activity"/>
    <property type="evidence" value="ECO:0007669"/>
    <property type="project" value="InterPro"/>
</dbReference>
<dbReference type="EMBL" id="CAEZYZ010000307">
    <property type="protein sequence ID" value="CAB4764033.1"/>
    <property type="molecule type" value="Genomic_DNA"/>
</dbReference>
<dbReference type="Pfam" id="PF12802">
    <property type="entry name" value="MarR_2"/>
    <property type="match status" value="1"/>
</dbReference>
<evidence type="ECO:0000313" key="2">
    <source>
        <dbReference type="EMBL" id="CAB4764033.1"/>
    </source>
</evidence>
<dbReference type="InterPro" id="IPR011991">
    <property type="entry name" value="ArsR-like_HTH"/>
</dbReference>
<dbReference type="InterPro" id="IPR000835">
    <property type="entry name" value="HTH_MarR-typ"/>
</dbReference>
<dbReference type="CDD" id="cd00090">
    <property type="entry name" value="HTH_ARSR"/>
    <property type="match status" value="1"/>
</dbReference>
<name>A0A6J6UZB8_9ZZZZ</name>
<reference evidence="2" key="1">
    <citation type="submission" date="2020-05" db="EMBL/GenBank/DDBJ databases">
        <authorList>
            <person name="Chiriac C."/>
            <person name="Salcher M."/>
            <person name="Ghai R."/>
            <person name="Kavagutti S V."/>
        </authorList>
    </citation>
    <scope>NUCLEOTIDE SEQUENCE</scope>
</reference>
<dbReference type="SUPFAM" id="SSF46785">
    <property type="entry name" value="Winged helix' DNA-binding domain"/>
    <property type="match status" value="1"/>
</dbReference>
<dbReference type="InterPro" id="IPR036388">
    <property type="entry name" value="WH-like_DNA-bd_sf"/>
</dbReference>
<dbReference type="AlphaFoldDB" id="A0A6J6UZB8"/>
<dbReference type="InterPro" id="IPR036390">
    <property type="entry name" value="WH_DNA-bd_sf"/>
</dbReference>
<proteinExistence type="predicted"/>
<dbReference type="Gene3D" id="1.10.10.10">
    <property type="entry name" value="Winged helix-like DNA-binding domain superfamily/Winged helix DNA-binding domain"/>
    <property type="match status" value="1"/>
</dbReference>
<accession>A0A6J6UZB8</accession>
<feature type="domain" description="HTH marR-type" evidence="1">
    <location>
        <begin position="22"/>
        <end position="71"/>
    </location>
</feature>
<organism evidence="2">
    <name type="scientific">freshwater metagenome</name>
    <dbReference type="NCBI Taxonomy" id="449393"/>
    <lineage>
        <taxon>unclassified sequences</taxon>
        <taxon>metagenomes</taxon>
        <taxon>ecological metagenomes</taxon>
    </lineage>
</organism>
<evidence type="ECO:0000259" key="1">
    <source>
        <dbReference type="Pfam" id="PF12802"/>
    </source>
</evidence>